<reference evidence="2 3" key="1">
    <citation type="submission" date="2019-07" db="EMBL/GenBank/DDBJ databases">
        <title>The pathways for chlorine oxyanion respiration interact through the shared metabolite chlorate.</title>
        <authorList>
            <person name="Barnum T.P."/>
            <person name="Cheng Y."/>
            <person name="Hill K.A."/>
            <person name="Lucas L.N."/>
            <person name="Carlson H.K."/>
            <person name="Coates J.D."/>
        </authorList>
    </citation>
    <scope>NUCLEOTIDE SEQUENCE [LARGE SCALE GENOMIC DNA]</scope>
    <source>
        <strain evidence="2">BK-3</strain>
    </source>
</reference>
<evidence type="ECO:0000313" key="3">
    <source>
        <dbReference type="Proteomes" id="UP000317355"/>
    </source>
</evidence>
<comment type="caution">
    <text evidence="2">The sequence shown here is derived from an EMBL/GenBank/DDBJ whole genome shotgun (WGS) entry which is preliminary data.</text>
</comment>
<organism evidence="2 3">
    <name type="scientific">Sedimenticola thiotaurini</name>
    <dbReference type="NCBI Taxonomy" id="1543721"/>
    <lineage>
        <taxon>Bacteria</taxon>
        <taxon>Pseudomonadati</taxon>
        <taxon>Pseudomonadota</taxon>
        <taxon>Gammaproteobacteria</taxon>
        <taxon>Chromatiales</taxon>
        <taxon>Sedimenticolaceae</taxon>
        <taxon>Sedimenticola</taxon>
    </lineage>
</organism>
<gene>
    <name evidence="2" type="ORF">FHK82_15915</name>
</gene>
<feature type="non-terminal residue" evidence="2">
    <location>
        <position position="82"/>
    </location>
</feature>
<dbReference type="AlphaFoldDB" id="A0A558CRK5"/>
<evidence type="ECO:0000256" key="1">
    <source>
        <dbReference type="SAM" id="SignalP"/>
    </source>
</evidence>
<evidence type="ECO:0000313" key="2">
    <source>
        <dbReference type="EMBL" id="TVT51405.1"/>
    </source>
</evidence>
<dbReference type="Proteomes" id="UP000317355">
    <property type="component" value="Unassembled WGS sequence"/>
</dbReference>
<sequence>MRITPLLLIFLLLVLPFSLSAAVEKKTTEASVAERPKVAVYHELSPALVVNVQGKAHYMRCDVQLMTRDEGKLANIVLHSPA</sequence>
<protein>
    <submittedName>
        <fullName evidence="2">Uncharacterized protein</fullName>
    </submittedName>
</protein>
<keyword evidence="1" id="KW-0732">Signal</keyword>
<name>A0A558CRK5_9GAMM</name>
<dbReference type="EMBL" id="VMRY01000093">
    <property type="protein sequence ID" value="TVT51405.1"/>
    <property type="molecule type" value="Genomic_DNA"/>
</dbReference>
<accession>A0A558CRK5</accession>
<feature type="signal peptide" evidence="1">
    <location>
        <begin position="1"/>
        <end position="21"/>
    </location>
</feature>
<proteinExistence type="predicted"/>
<feature type="chain" id="PRO_5021719473" evidence="1">
    <location>
        <begin position="22"/>
        <end position="82"/>
    </location>
</feature>